<dbReference type="InterPro" id="IPR036374">
    <property type="entry name" value="OxRdtase_Mopterin-bd_sf"/>
</dbReference>
<dbReference type="Proteomes" id="UP000645217">
    <property type="component" value="Unassembled WGS sequence"/>
</dbReference>
<dbReference type="SUPFAM" id="SSF56524">
    <property type="entry name" value="Oxidoreductase molybdopterin-binding domain"/>
    <property type="match status" value="1"/>
</dbReference>
<dbReference type="PANTHER" id="PTHR43032">
    <property type="entry name" value="PROTEIN-METHIONINE-SULFOXIDE REDUCTASE"/>
    <property type="match status" value="1"/>
</dbReference>
<dbReference type="InterPro" id="IPR000572">
    <property type="entry name" value="OxRdtase_Mopterin-bd_dom"/>
</dbReference>
<protein>
    <submittedName>
        <fullName evidence="2">Molybdopterin-binding protein</fullName>
    </submittedName>
</protein>
<gene>
    <name evidence="2" type="ORF">GCM10007964_55060</name>
</gene>
<dbReference type="AlphaFoldDB" id="A0A917VPS4"/>
<dbReference type="RefSeq" id="WP_189165944.1">
    <property type="nucleotide sequence ID" value="NZ_BMNT01000034.1"/>
</dbReference>
<dbReference type="PANTHER" id="PTHR43032:SF4">
    <property type="entry name" value="OXIDOREDUCTASE MOLYBDOPTERIN-BINDING DOMAIN-CONTAINING PROTEIN"/>
    <property type="match status" value="1"/>
</dbReference>
<keyword evidence="3" id="KW-1185">Reference proteome</keyword>
<sequence length="199" mass="22883">MGIISRGFRGRPRDEGVKLPPGQYLTHDFPVLSAGPTPRVRLDTWEFTIDTETGQTHRWTWRQLLDLPSETPTVDLHCVTKWSKLGTSWKGVSLDVLMEDVETTAEYALVYSYGGYTTNLPLQDLLDGQAWITYEYDGEELAPAHGGPARLLVPHLYLWKSAKWVRGIRLLNEDWPGFWETAGYHNYGDPWREQRYQGD</sequence>
<evidence type="ECO:0000313" key="3">
    <source>
        <dbReference type="Proteomes" id="UP000645217"/>
    </source>
</evidence>
<evidence type="ECO:0000259" key="1">
    <source>
        <dbReference type="Pfam" id="PF00174"/>
    </source>
</evidence>
<reference evidence="2" key="1">
    <citation type="journal article" date="2014" name="Int. J. Syst. Evol. Microbiol.">
        <title>Complete genome sequence of Corynebacterium casei LMG S-19264T (=DSM 44701T), isolated from a smear-ripened cheese.</title>
        <authorList>
            <consortium name="US DOE Joint Genome Institute (JGI-PGF)"/>
            <person name="Walter F."/>
            <person name="Albersmeier A."/>
            <person name="Kalinowski J."/>
            <person name="Ruckert C."/>
        </authorList>
    </citation>
    <scope>NUCLEOTIDE SEQUENCE</scope>
    <source>
        <strain evidence="2">JCM 13064</strain>
    </source>
</reference>
<dbReference type="Gene3D" id="3.90.420.10">
    <property type="entry name" value="Oxidoreductase, molybdopterin-binding domain"/>
    <property type="match status" value="1"/>
</dbReference>
<evidence type="ECO:0000313" key="2">
    <source>
        <dbReference type="EMBL" id="GGL05799.1"/>
    </source>
</evidence>
<organism evidence="2 3">
    <name type="scientific">Sphaerisporangium melleum</name>
    <dbReference type="NCBI Taxonomy" id="321316"/>
    <lineage>
        <taxon>Bacteria</taxon>
        <taxon>Bacillati</taxon>
        <taxon>Actinomycetota</taxon>
        <taxon>Actinomycetes</taxon>
        <taxon>Streptosporangiales</taxon>
        <taxon>Streptosporangiaceae</taxon>
        <taxon>Sphaerisporangium</taxon>
    </lineage>
</organism>
<comment type="caution">
    <text evidence="2">The sequence shown here is derived from an EMBL/GenBank/DDBJ whole genome shotgun (WGS) entry which is preliminary data.</text>
</comment>
<accession>A0A917VPS4</accession>
<dbReference type="Pfam" id="PF00174">
    <property type="entry name" value="Oxidored_molyb"/>
    <property type="match status" value="1"/>
</dbReference>
<reference evidence="2" key="2">
    <citation type="submission" date="2020-09" db="EMBL/GenBank/DDBJ databases">
        <authorList>
            <person name="Sun Q."/>
            <person name="Ohkuma M."/>
        </authorList>
    </citation>
    <scope>NUCLEOTIDE SEQUENCE</scope>
    <source>
        <strain evidence="2">JCM 13064</strain>
    </source>
</reference>
<name>A0A917VPS4_9ACTN</name>
<dbReference type="EMBL" id="BMNT01000034">
    <property type="protein sequence ID" value="GGL05799.1"/>
    <property type="molecule type" value="Genomic_DNA"/>
</dbReference>
<feature type="domain" description="Oxidoreductase molybdopterin-binding" evidence="1">
    <location>
        <begin position="35"/>
        <end position="179"/>
    </location>
</feature>
<proteinExistence type="predicted"/>